<dbReference type="RefSeq" id="XP_003955172.1">
    <property type="nucleotide sequence ID" value="XM_003955123.1"/>
</dbReference>
<dbReference type="EMBL" id="HE650821">
    <property type="protein sequence ID" value="CCF56037.1"/>
    <property type="molecule type" value="Genomic_DNA"/>
</dbReference>
<accession>H2ANT7</accession>
<evidence type="ECO:0000313" key="3">
    <source>
        <dbReference type="Proteomes" id="UP000005220"/>
    </source>
</evidence>
<organism evidence="2 3">
    <name type="scientific">Kazachstania africana (strain ATCC 22294 / BCRC 22015 / CBS 2517 / CECT 1963 / NBRC 1671 / NRRL Y-8276)</name>
    <name type="common">Yeast</name>
    <name type="synonym">Kluyveromyces africanus</name>
    <dbReference type="NCBI Taxonomy" id="1071382"/>
    <lineage>
        <taxon>Eukaryota</taxon>
        <taxon>Fungi</taxon>
        <taxon>Dikarya</taxon>
        <taxon>Ascomycota</taxon>
        <taxon>Saccharomycotina</taxon>
        <taxon>Saccharomycetes</taxon>
        <taxon>Saccharomycetales</taxon>
        <taxon>Saccharomycetaceae</taxon>
        <taxon>Kazachstania</taxon>
    </lineage>
</organism>
<reference evidence="2 3" key="1">
    <citation type="journal article" date="2011" name="Proc. Natl. Acad. Sci. U.S.A.">
        <title>Evolutionary erosion of yeast sex chromosomes by mating-type switching accidents.</title>
        <authorList>
            <person name="Gordon J.L."/>
            <person name="Armisen D."/>
            <person name="Proux-Wera E."/>
            <person name="Oheigeartaigh S.S."/>
            <person name="Byrne K.P."/>
            <person name="Wolfe K.H."/>
        </authorList>
    </citation>
    <scope>NUCLEOTIDE SEQUENCE [LARGE SCALE GENOMIC DNA]</scope>
    <source>
        <strain evidence="3">ATCC 22294 / BCRC 22015 / CBS 2517 / CECT 1963 / NBRC 1671 / NRRL Y-8276</strain>
    </source>
</reference>
<dbReference type="Pfam" id="PF17330">
    <property type="entry name" value="SWC7"/>
    <property type="match status" value="1"/>
</dbReference>
<keyword evidence="3" id="KW-1185">Reference proteome</keyword>
<dbReference type="OrthoDB" id="4067990at2759"/>
<evidence type="ECO:0000313" key="2">
    <source>
        <dbReference type="EMBL" id="CCF56037.1"/>
    </source>
</evidence>
<dbReference type="GO" id="GO:0006338">
    <property type="term" value="P:chromatin remodeling"/>
    <property type="evidence" value="ECO:0007669"/>
    <property type="project" value="EnsemblFungi"/>
</dbReference>
<gene>
    <name evidence="2" type="primary">KAFR0A06020</name>
    <name evidence="2" type="ORF">KAFR_0A06020</name>
</gene>
<proteinExistence type="predicted"/>
<dbReference type="InParanoid" id="H2ANT7"/>
<sequence length="127" mass="14839">MKYPANVILLLLQIILRRQQILCHRDVGLNMEDLRKDPIIDNEILHAFQSHKLTRLYAPDIEAMTLRGLKSLAADVFSEGIPSEDEEHSKETVDILDLANYYYNLRIEELENQLPKLKEELLQKLQN</sequence>
<protein>
    <submittedName>
        <fullName evidence="2">Uncharacterized protein</fullName>
    </submittedName>
</protein>
<dbReference type="GO" id="GO:0000812">
    <property type="term" value="C:Swr1 complex"/>
    <property type="evidence" value="ECO:0007669"/>
    <property type="project" value="EnsemblFungi"/>
</dbReference>
<feature type="signal peptide" evidence="1">
    <location>
        <begin position="1"/>
        <end position="23"/>
    </location>
</feature>
<dbReference type="STRING" id="1071382.H2ANT7"/>
<dbReference type="InterPro" id="IPR020195">
    <property type="entry name" value="SWR1_Swc7"/>
</dbReference>
<dbReference type="Proteomes" id="UP000005220">
    <property type="component" value="Chromosome 1"/>
</dbReference>
<name>H2ANT7_KAZAF</name>
<dbReference type="eggNOG" id="ENOG502S4GP">
    <property type="taxonomic scope" value="Eukaryota"/>
</dbReference>
<dbReference type="FunCoup" id="H2ANT7">
    <property type="interactions" value="80"/>
</dbReference>
<dbReference type="HOGENOM" id="CLU_157410_0_0_1"/>
<dbReference type="AlphaFoldDB" id="H2ANT7"/>
<keyword evidence="1" id="KW-0732">Signal</keyword>
<dbReference type="KEGG" id="kaf:KAFR_0A06020"/>
<evidence type="ECO:0000256" key="1">
    <source>
        <dbReference type="SAM" id="SignalP"/>
    </source>
</evidence>
<feature type="chain" id="PRO_5003559588" evidence="1">
    <location>
        <begin position="24"/>
        <end position="127"/>
    </location>
</feature>
<dbReference type="GeneID" id="13886388"/>